<dbReference type="AlphaFoldDB" id="A0A1T4WLS4"/>
<evidence type="ECO:0000313" key="7">
    <source>
        <dbReference type="EMBL" id="SKA77581.1"/>
    </source>
</evidence>
<dbReference type="EMBL" id="FUYF01000003">
    <property type="protein sequence ID" value="SKA77581.1"/>
    <property type="molecule type" value="Genomic_DNA"/>
</dbReference>
<keyword evidence="2" id="KW-1003">Cell membrane</keyword>
<dbReference type="STRING" id="745368.SAMN02745178_00666"/>
<proteinExistence type="predicted"/>
<evidence type="ECO:0000256" key="2">
    <source>
        <dbReference type="ARBA" id="ARBA00022475"/>
    </source>
</evidence>
<name>A0A1T4WLS4_9FIRM</name>
<evidence type="ECO:0000313" key="8">
    <source>
        <dbReference type="Proteomes" id="UP000190286"/>
    </source>
</evidence>
<gene>
    <name evidence="7" type="ORF">SAMN02745178_00666</name>
</gene>
<comment type="subcellular location">
    <subcellularLocation>
        <location evidence="1">Cell membrane</location>
        <topology evidence="1">Multi-pass membrane protein</topology>
    </subcellularLocation>
</comment>
<dbReference type="InterPro" id="IPR005598">
    <property type="entry name" value="ATP_synth_I"/>
</dbReference>
<accession>A0A1T4WLS4</accession>
<dbReference type="RefSeq" id="WP_078783670.1">
    <property type="nucleotide sequence ID" value="NZ_DBFAPE010000072.1"/>
</dbReference>
<evidence type="ECO:0000256" key="5">
    <source>
        <dbReference type="ARBA" id="ARBA00023136"/>
    </source>
</evidence>
<dbReference type="Proteomes" id="UP000190286">
    <property type="component" value="Unassembled WGS sequence"/>
</dbReference>
<evidence type="ECO:0000256" key="3">
    <source>
        <dbReference type="ARBA" id="ARBA00022692"/>
    </source>
</evidence>
<organism evidence="7 8">
    <name type="scientific">Gemmiger formicilis</name>
    <dbReference type="NCBI Taxonomy" id="745368"/>
    <lineage>
        <taxon>Bacteria</taxon>
        <taxon>Bacillati</taxon>
        <taxon>Bacillota</taxon>
        <taxon>Clostridia</taxon>
        <taxon>Eubacteriales</taxon>
        <taxon>Gemmiger</taxon>
    </lineage>
</organism>
<sequence>MQKHRDVLQQASRLAVAVALCIAAMLAVYALTGHFTNAVLLGALIGFVMAMGNFLSLSITVSNAMNRAANGGNPQKAQLEIQTSSVVRPVILVIIYILLFRADLCDPLAAILPLLFAQICIKLIDFFRPDSQAAQKTKDGDSTP</sequence>
<dbReference type="GO" id="GO:0005886">
    <property type="term" value="C:plasma membrane"/>
    <property type="evidence" value="ECO:0007669"/>
    <property type="project" value="UniProtKB-SubCell"/>
</dbReference>
<feature type="transmembrane region" description="Helical" evidence="6">
    <location>
        <begin position="38"/>
        <end position="64"/>
    </location>
</feature>
<keyword evidence="3 6" id="KW-0812">Transmembrane</keyword>
<evidence type="ECO:0000256" key="6">
    <source>
        <dbReference type="SAM" id="Phobius"/>
    </source>
</evidence>
<reference evidence="7 8" key="1">
    <citation type="submission" date="2017-02" db="EMBL/GenBank/DDBJ databases">
        <authorList>
            <person name="Peterson S.W."/>
        </authorList>
    </citation>
    <scope>NUCLEOTIDE SEQUENCE [LARGE SCALE GENOMIC DNA]</scope>
    <source>
        <strain evidence="7 8">ATCC 27749</strain>
    </source>
</reference>
<evidence type="ECO:0000256" key="1">
    <source>
        <dbReference type="ARBA" id="ARBA00004651"/>
    </source>
</evidence>
<protein>
    <submittedName>
        <fullName evidence="7">ATP synthase I chain</fullName>
    </submittedName>
</protein>
<keyword evidence="5 6" id="KW-0472">Membrane</keyword>
<keyword evidence="8" id="KW-1185">Reference proteome</keyword>
<dbReference type="GeneID" id="93337156"/>
<dbReference type="OrthoDB" id="1863310at2"/>
<keyword evidence="4 6" id="KW-1133">Transmembrane helix</keyword>
<feature type="transmembrane region" description="Helical" evidence="6">
    <location>
        <begin position="12"/>
        <end position="32"/>
    </location>
</feature>
<evidence type="ECO:0000256" key="4">
    <source>
        <dbReference type="ARBA" id="ARBA00022989"/>
    </source>
</evidence>
<dbReference type="Pfam" id="PF03899">
    <property type="entry name" value="ATP-synt_I"/>
    <property type="match status" value="1"/>
</dbReference>